<dbReference type="NCBIfam" id="TIGR00099">
    <property type="entry name" value="Cof-subfamily"/>
    <property type="match status" value="1"/>
</dbReference>
<dbReference type="SFLD" id="SFLDG01140">
    <property type="entry name" value="C2.B:_Phosphomannomutase_and_P"/>
    <property type="match status" value="1"/>
</dbReference>
<evidence type="ECO:0000313" key="2">
    <source>
        <dbReference type="Proteomes" id="UP000051908"/>
    </source>
</evidence>
<gene>
    <name evidence="1" type="ORF">FD33_GL001306</name>
</gene>
<keyword evidence="1" id="KW-0378">Hydrolase</keyword>
<name>A0A0R1PNP5_9LACO</name>
<dbReference type="PROSITE" id="PS01228">
    <property type="entry name" value="COF_1"/>
    <property type="match status" value="1"/>
</dbReference>
<dbReference type="SFLD" id="SFLDG01144">
    <property type="entry name" value="C2.B.4:_PGP_Like"/>
    <property type="match status" value="1"/>
</dbReference>
<sequence>MIKFIGTDLDGTLLNSYSKISTSNVQAIRDAVNSGIVFAICSGRTLHSVNKFFEKDLKIPGYRVVLNGAVVVNAKGKRIIDHPLDHDVIAEILKRAEFSKFKIVLDGLNDTYIYDPNHHWNTYFEGMGRHHFKAHSVNELMKLNDQKDLNIYKVCFSCPPKRLHELQKKLESFTALPITISRSGNDYFEINGQDVTKLSALQHISEYETIPMNSFMCFGDYGNDLDMIKEAGYGVAMANAIDKVKDVAWKVTDTNNQDGVATMIRRVLNKEFD</sequence>
<dbReference type="Gene3D" id="3.40.50.1000">
    <property type="entry name" value="HAD superfamily/HAD-like"/>
    <property type="match status" value="1"/>
</dbReference>
<dbReference type="InterPro" id="IPR006379">
    <property type="entry name" value="HAD-SF_hydro_IIB"/>
</dbReference>
<dbReference type="GeneID" id="96669131"/>
<dbReference type="InterPro" id="IPR023214">
    <property type="entry name" value="HAD_sf"/>
</dbReference>
<dbReference type="GO" id="GO:0016791">
    <property type="term" value="F:phosphatase activity"/>
    <property type="evidence" value="ECO:0007669"/>
    <property type="project" value="TreeGrafter"/>
</dbReference>
<dbReference type="CDD" id="cd07516">
    <property type="entry name" value="HAD_Pase"/>
    <property type="match status" value="1"/>
</dbReference>
<dbReference type="RefSeq" id="WP_081784523.1">
    <property type="nucleotide sequence ID" value="NZ_AZES01000024.1"/>
</dbReference>
<dbReference type="InterPro" id="IPR036412">
    <property type="entry name" value="HAD-like_sf"/>
</dbReference>
<reference evidence="1 2" key="1">
    <citation type="journal article" date="2015" name="Genome Announc.">
        <title>Expanding the biotechnology potential of lactobacilli through comparative genomics of 213 strains and associated genera.</title>
        <authorList>
            <person name="Sun Z."/>
            <person name="Harris H.M."/>
            <person name="McCann A."/>
            <person name="Guo C."/>
            <person name="Argimon S."/>
            <person name="Zhang W."/>
            <person name="Yang X."/>
            <person name="Jeffery I.B."/>
            <person name="Cooney J.C."/>
            <person name="Kagawa T.F."/>
            <person name="Liu W."/>
            <person name="Song Y."/>
            <person name="Salvetti E."/>
            <person name="Wrobel A."/>
            <person name="Rasinkangas P."/>
            <person name="Parkhill J."/>
            <person name="Rea M.C."/>
            <person name="O'Sullivan O."/>
            <person name="Ritari J."/>
            <person name="Douillard F.P."/>
            <person name="Paul Ross R."/>
            <person name="Yang R."/>
            <person name="Briner A.E."/>
            <person name="Felis G.E."/>
            <person name="de Vos W.M."/>
            <person name="Barrangou R."/>
            <person name="Klaenhammer T.R."/>
            <person name="Caufield P.W."/>
            <person name="Cui Y."/>
            <person name="Zhang H."/>
            <person name="O'Toole P.W."/>
        </authorList>
    </citation>
    <scope>NUCLEOTIDE SEQUENCE [LARGE SCALE GENOMIC DNA]</scope>
    <source>
        <strain evidence="1 2">DSM 13238</strain>
    </source>
</reference>
<evidence type="ECO:0000313" key="1">
    <source>
        <dbReference type="EMBL" id="KRL31956.1"/>
    </source>
</evidence>
<keyword evidence="2" id="KW-1185">Reference proteome</keyword>
<dbReference type="AlphaFoldDB" id="A0A0R1PNP5"/>
<accession>A0A0R1PNP5</accession>
<dbReference type="NCBIfam" id="TIGR01484">
    <property type="entry name" value="HAD-SF-IIB"/>
    <property type="match status" value="1"/>
</dbReference>
<dbReference type="OrthoDB" id="9781413at2"/>
<proteinExistence type="predicted"/>
<comment type="caution">
    <text evidence="1">The sequence shown here is derived from an EMBL/GenBank/DDBJ whole genome shotgun (WGS) entry which is preliminary data.</text>
</comment>
<dbReference type="SFLD" id="SFLDS00003">
    <property type="entry name" value="Haloacid_Dehalogenase"/>
    <property type="match status" value="1"/>
</dbReference>
<dbReference type="GO" id="GO:0000287">
    <property type="term" value="F:magnesium ion binding"/>
    <property type="evidence" value="ECO:0007669"/>
    <property type="project" value="TreeGrafter"/>
</dbReference>
<dbReference type="Pfam" id="PF08282">
    <property type="entry name" value="Hydrolase_3"/>
    <property type="match status" value="1"/>
</dbReference>
<dbReference type="SUPFAM" id="SSF56784">
    <property type="entry name" value="HAD-like"/>
    <property type="match status" value="1"/>
</dbReference>
<organism evidence="1 2">
    <name type="scientific">Companilactobacillus paralimentarius DSM 13238 = JCM 10415</name>
    <dbReference type="NCBI Taxonomy" id="1122151"/>
    <lineage>
        <taxon>Bacteria</taxon>
        <taxon>Bacillati</taxon>
        <taxon>Bacillota</taxon>
        <taxon>Bacilli</taxon>
        <taxon>Lactobacillales</taxon>
        <taxon>Lactobacillaceae</taxon>
        <taxon>Companilactobacillus</taxon>
    </lineage>
</organism>
<dbReference type="PANTHER" id="PTHR10000:SF8">
    <property type="entry name" value="HAD SUPERFAMILY HYDROLASE-LIKE, TYPE 3"/>
    <property type="match status" value="1"/>
</dbReference>
<dbReference type="EMBL" id="AZES01000024">
    <property type="protein sequence ID" value="KRL31956.1"/>
    <property type="molecule type" value="Genomic_DNA"/>
</dbReference>
<dbReference type="PANTHER" id="PTHR10000">
    <property type="entry name" value="PHOSPHOSERINE PHOSPHATASE"/>
    <property type="match status" value="1"/>
</dbReference>
<protein>
    <submittedName>
        <fullName evidence="1">HAD superfamily hydrolase</fullName>
    </submittedName>
</protein>
<dbReference type="Proteomes" id="UP000051908">
    <property type="component" value="Unassembled WGS sequence"/>
</dbReference>
<dbReference type="Gene3D" id="3.30.1240.10">
    <property type="match status" value="1"/>
</dbReference>
<dbReference type="GO" id="GO:0005829">
    <property type="term" value="C:cytosol"/>
    <property type="evidence" value="ECO:0007669"/>
    <property type="project" value="TreeGrafter"/>
</dbReference>
<dbReference type="PATRIC" id="fig|1122151.5.peg.1358"/>
<dbReference type="InterPro" id="IPR000150">
    <property type="entry name" value="Cof"/>
</dbReference>